<dbReference type="PROSITE" id="PS50111">
    <property type="entry name" value="CHEMOTAXIS_TRANSDUC_2"/>
    <property type="match status" value="1"/>
</dbReference>
<protein>
    <submittedName>
        <fullName evidence="9">Methyl-accepting chemotaxis protein</fullName>
    </submittedName>
</protein>
<evidence type="ECO:0000256" key="1">
    <source>
        <dbReference type="ARBA" id="ARBA00004370"/>
    </source>
</evidence>
<dbReference type="PANTHER" id="PTHR32089:SF120">
    <property type="entry name" value="METHYL-ACCEPTING CHEMOTAXIS PROTEIN TLPQ"/>
    <property type="match status" value="1"/>
</dbReference>
<keyword evidence="10" id="KW-1185">Reference proteome</keyword>
<proteinExistence type="inferred from homology"/>
<evidence type="ECO:0000256" key="2">
    <source>
        <dbReference type="ARBA" id="ARBA00023224"/>
    </source>
</evidence>
<feature type="domain" description="Methyl-accepting transducer" evidence="7">
    <location>
        <begin position="404"/>
        <end position="640"/>
    </location>
</feature>
<keyword evidence="6" id="KW-1133">Transmembrane helix</keyword>
<feature type="coiled-coil region" evidence="5">
    <location>
        <begin position="267"/>
        <end position="297"/>
    </location>
</feature>
<dbReference type="Gene3D" id="1.10.287.950">
    <property type="entry name" value="Methyl-accepting chemotaxis protein"/>
    <property type="match status" value="1"/>
</dbReference>
<keyword evidence="6" id="KW-0472">Membrane</keyword>
<dbReference type="OrthoDB" id="9765776at2"/>
<keyword evidence="2 4" id="KW-0807">Transducer</keyword>
<dbReference type="InterPro" id="IPR004089">
    <property type="entry name" value="MCPsignal_dom"/>
</dbReference>
<evidence type="ECO:0000256" key="6">
    <source>
        <dbReference type="SAM" id="Phobius"/>
    </source>
</evidence>
<dbReference type="Proteomes" id="UP000236721">
    <property type="component" value="Unassembled WGS sequence"/>
</dbReference>
<evidence type="ECO:0000313" key="9">
    <source>
        <dbReference type="EMBL" id="SEG22955.1"/>
    </source>
</evidence>
<dbReference type="GO" id="GO:0016020">
    <property type="term" value="C:membrane"/>
    <property type="evidence" value="ECO:0007669"/>
    <property type="project" value="UniProtKB-SubCell"/>
</dbReference>
<dbReference type="PROSITE" id="PS50885">
    <property type="entry name" value="HAMP"/>
    <property type="match status" value="1"/>
</dbReference>
<keyword evidence="6" id="KW-0812">Transmembrane</keyword>
<feature type="transmembrane region" description="Helical" evidence="6">
    <location>
        <begin position="12"/>
        <end position="34"/>
    </location>
</feature>
<dbReference type="EMBL" id="FNVG01000009">
    <property type="protein sequence ID" value="SEG22955.1"/>
    <property type="molecule type" value="Genomic_DNA"/>
</dbReference>
<comment type="similarity">
    <text evidence="3">Belongs to the methyl-accepting chemotaxis (MCP) protein family.</text>
</comment>
<name>A0A1H5YGZ8_9VIBR</name>
<reference evidence="10" key="1">
    <citation type="submission" date="2016-10" db="EMBL/GenBank/DDBJ databases">
        <authorList>
            <person name="Varghese N."/>
            <person name="Submissions S."/>
        </authorList>
    </citation>
    <scope>NUCLEOTIDE SEQUENCE [LARGE SCALE GENOMIC DNA]</scope>
    <source>
        <strain evidence="10">CGMCC 1.7062</strain>
    </source>
</reference>
<dbReference type="SUPFAM" id="SSF58104">
    <property type="entry name" value="Methyl-accepting chemotaxis protein (MCP) signaling domain"/>
    <property type="match status" value="1"/>
</dbReference>
<evidence type="ECO:0000313" key="10">
    <source>
        <dbReference type="Proteomes" id="UP000236721"/>
    </source>
</evidence>
<evidence type="ECO:0000256" key="3">
    <source>
        <dbReference type="ARBA" id="ARBA00029447"/>
    </source>
</evidence>
<dbReference type="AlphaFoldDB" id="A0A1H5YGZ8"/>
<feature type="domain" description="HAMP" evidence="8">
    <location>
        <begin position="347"/>
        <end position="399"/>
    </location>
</feature>
<organism evidence="9 10">
    <name type="scientific">Vibrio hangzhouensis</name>
    <dbReference type="NCBI Taxonomy" id="462991"/>
    <lineage>
        <taxon>Bacteria</taxon>
        <taxon>Pseudomonadati</taxon>
        <taxon>Pseudomonadota</taxon>
        <taxon>Gammaproteobacteria</taxon>
        <taxon>Vibrionales</taxon>
        <taxon>Vibrionaceae</taxon>
        <taxon>Vibrio</taxon>
    </lineage>
</organism>
<dbReference type="RefSeq" id="WP_103880368.1">
    <property type="nucleotide sequence ID" value="NZ_FNVG01000009.1"/>
</dbReference>
<evidence type="ECO:0000256" key="5">
    <source>
        <dbReference type="SAM" id="Coils"/>
    </source>
</evidence>
<accession>A0A1H5YGZ8</accession>
<sequence length="679" mass="74699">MTSHRKGKPSISLIHSLSAIFLLIILFFIVLSLLSTNGLKQVKQEFDNLSDKALPLAMNNAALTQDILEQLKLLNYGTQQSSISELDITRQRIKELTGLSEGRVSNLFAIAETFANSVTIEQRDTLKAKIIELQSLTESVLAMQSQILVMKAEIDKDVAGLRYGLSSIGPEMNRISLLLSQDNLASADAASRFIASASSMESTFLVLMMHEEVTSARREYREMRNRIAGINLAFDDFSQWHPEVKEFTSLTAPYNMVQQGFSEQGVLKKILARLEWVEKQKNELAQATLLANETTNLLSELSETAAGLILTSQGVVNETINDNVLVLLTASGALVSMIVGIFLVLRRWLNSALKSIIKQLRRLTEHDLTGAVVLSGPKELRDIATKLNLVIDSTHNSIELVTRNCETLYQTAELSHGAADQSRLSLRTQSASLDCMVATVTELEASIKEIATVTAASFTDAQKAEGYTNLGMQAVEENQQRLRTLEQKLGTNEAAMDQLEVKVKQIQDLVDMISGIADNTNLLSLNAAIEAARAGEKGRGFAVVADEVRKLANDTSNQTTSIRQMMADLIRASQDSRQSVIDSRNEMNHALKSSDKVKTSFSDIALSFNQITGRIEQVSVATEQQQRATSDVGRSIVQVNDQSENSNLQLESMVESAEQVADIAGHQQAMLHKYTLNHA</sequence>
<feature type="coiled-coil region" evidence="5">
    <location>
        <begin position="475"/>
        <end position="502"/>
    </location>
</feature>
<gene>
    <name evidence="9" type="ORF">SAMN04488244_10969</name>
</gene>
<dbReference type="InterPro" id="IPR003660">
    <property type="entry name" value="HAMP_dom"/>
</dbReference>
<comment type="subcellular location">
    <subcellularLocation>
        <location evidence="1">Membrane</location>
    </subcellularLocation>
</comment>
<evidence type="ECO:0000259" key="8">
    <source>
        <dbReference type="PROSITE" id="PS50885"/>
    </source>
</evidence>
<dbReference type="Pfam" id="PF00015">
    <property type="entry name" value="MCPsignal"/>
    <property type="match status" value="1"/>
</dbReference>
<dbReference type="SMART" id="SM00283">
    <property type="entry name" value="MA"/>
    <property type="match status" value="1"/>
</dbReference>
<evidence type="ECO:0000256" key="4">
    <source>
        <dbReference type="PROSITE-ProRule" id="PRU00284"/>
    </source>
</evidence>
<keyword evidence="5" id="KW-0175">Coiled coil</keyword>
<feature type="transmembrane region" description="Helical" evidence="6">
    <location>
        <begin position="324"/>
        <end position="345"/>
    </location>
</feature>
<dbReference type="GO" id="GO:0007165">
    <property type="term" value="P:signal transduction"/>
    <property type="evidence" value="ECO:0007669"/>
    <property type="project" value="UniProtKB-KW"/>
</dbReference>
<dbReference type="PANTHER" id="PTHR32089">
    <property type="entry name" value="METHYL-ACCEPTING CHEMOTAXIS PROTEIN MCPB"/>
    <property type="match status" value="1"/>
</dbReference>
<dbReference type="GO" id="GO:0006935">
    <property type="term" value="P:chemotaxis"/>
    <property type="evidence" value="ECO:0007669"/>
    <property type="project" value="UniProtKB-ARBA"/>
</dbReference>
<evidence type="ECO:0000259" key="7">
    <source>
        <dbReference type="PROSITE" id="PS50111"/>
    </source>
</evidence>